<organism evidence="2 3">
    <name type="scientific">Gemmatirosa kalamazoonensis</name>
    <dbReference type="NCBI Taxonomy" id="861299"/>
    <lineage>
        <taxon>Bacteria</taxon>
        <taxon>Pseudomonadati</taxon>
        <taxon>Gemmatimonadota</taxon>
        <taxon>Gemmatimonadia</taxon>
        <taxon>Gemmatimonadales</taxon>
        <taxon>Gemmatimonadaceae</taxon>
        <taxon>Gemmatirosa</taxon>
    </lineage>
</organism>
<dbReference type="InterPro" id="IPR007345">
    <property type="entry name" value="Polysacch_pyruvyl_Trfase"/>
</dbReference>
<dbReference type="STRING" id="861299.J421_0872"/>
<dbReference type="InParanoid" id="W0RBD1"/>
<reference evidence="2 3" key="1">
    <citation type="journal article" date="2014" name="Genome Announc.">
        <title>Genome Sequence and Methylome of Soil Bacterium Gemmatirosa kalamazoonensis KBS708T, a Member of the Rarely Cultivated Gemmatimonadetes Phylum.</title>
        <authorList>
            <person name="Debruyn J.M."/>
            <person name="Radosevich M."/>
            <person name="Wommack K.E."/>
            <person name="Polson S.W."/>
            <person name="Hauser L.J."/>
            <person name="Fawaz M.N."/>
            <person name="Korlach J."/>
            <person name="Tsai Y.C."/>
        </authorList>
    </citation>
    <scope>NUCLEOTIDE SEQUENCE [LARGE SCALE GENOMIC DNA]</scope>
    <source>
        <strain evidence="2 3">KBS708</strain>
    </source>
</reference>
<dbReference type="Proteomes" id="UP000019151">
    <property type="component" value="Chromosome"/>
</dbReference>
<dbReference type="KEGG" id="gba:J421_0872"/>
<dbReference type="eggNOG" id="COG5039">
    <property type="taxonomic scope" value="Bacteria"/>
</dbReference>
<dbReference type="HOGENOM" id="CLU_045699_0_0_0"/>
<name>W0RBD1_9BACT</name>
<dbReference type="GO" id="GO:0016740">
    <property type="term" value="F:transferase activity"/>
    <property type="evidence" value="ECO:0007669"/>
    <property type="project" value="UniProtKB-KW"/>
</dbReference>
<dbReference type="EMBL" id="CP007128">
    <property type="protein sequence ID" value="AHG88409.1"/>
    <property type="molecule type" value="Genomic_DNA"/>
</dbReference>
<sequence>MATIDAVSRPVQPQRAVEALRDTVLATVGPLLGSAPHALVDFPNYPNVGDSAIYLGQLACLRALGVGAPAYVCDLATYDRAALARRVGGGTILLAGGGNFGDLWPSVQAVREDVIRSFPANRVVQLPQTIHFRDPAALRRARDVVRAHPALTLLVRDAPSLEIARRELGADARLCPDMAFCLGSLRRPRAPDHDVVRLARTDAEAATAPNDAGVPTVDWMDEPETALRRLNWRLTAAVRKRRPGAAMLARTTYGPLARQRLRRGLRMLAAGRAVITDRLHGHILALLLGIPHVLLDDAHGKLAGFHAAWTHDVVGVRHATSLAEAVAAARDLARDG</sequence>
<feature type="domain" description="Polysaccharide pyruvyl transferase" evidence="1">
    <location>
        <begin position="47"/>
        <end position="296"/>
    </location>
</feature>
<evidence type="ECO:0000259" key="1">
    <source>
        <dbReference type="Pfam" id="PF04230"/>
    </source>
</evidence>
<protein>
    <submittedName>
        <fullName evidence="2">Polysaccharide pyruvyl transferase</fullName>
    </submittedName>
</protein>
<dbReference type="Pfam" id="PF04230">
    <property type="entry name" value="PS_pyruv_trans"/>
    <property type="match status" value="1"/>
</dbReference>
<accession>W0RBD1</accession>
<evidence type="ECO:0000313" key="2">
    <source>
        <dbReference type="EMBL" id="AHG88409.1"/>
    </source>
</evidence>
<dbReference type="AlphaFoldDB" id="W0RBD1"/>
<proteinExistence type="predicted"/>
<dbReference type="PATRIC" id="fig|861299.3.peg.885"/>
<evidence type="ECO:0000313" key="3">
    <source>
        <dbReference type="Proteomes" id="UP000019151"/>
    </source>
</evidence>
<dbReference type="FunCoup" id="W0RBD1">
    <property type="interactions" value="13"/>
</dbReference>
<gene>
    <name evidence="2" type="ORF">J421_0872</name>
</gene>
<keyword evidence="2" id="KW-0808">Transferase</keyword>
<keyword evidence="3" id="KW-1185">Reference proteome</keyword>